<reference evidence="5" key="2">
    <citation type="submission" date="2019-07" db="EMBL/GenBank/DDBJ databases">
        <authorList>
            <person name="Papic B."/>
        </authorList>
    </citation>
    <scope>NUCLEOTIDE SEQUENCE [LARGE SCALE GENOMIC DNA]</scope>
    <source>
        <strain evidence="5">L8b</strain>
    </source>
</reference>
<dbReference type="EMBL" id="VKGC01000031">
    <property type="protein sequence ID" value="TSA79980.1"/>
    <property type="molecule type" value="Genomic_DNA"/>
</dbReference>
<sequence>MVSQKMMTRPRIITGRLVVWATRVLAMKREGEEAITSLGDMYKRGDGVPKDYDKTMEYYDKACDLGDSGSCDEARGRSYKE</sequence>
<dbReference type="AlphaFoldDB" id="A0A553UIE7"/>
<name>A0A553UIE7_9HELI</name>
<keyword evidence="3" id="KW-1015">Disulfide bond</keyword>
<organism evidence="5 6">
    <name type="scientific">Helicobacter mehlei</name>
    <dbReference type="NCBI Taxonomy" id="2316080"/>
    <lineage>
        <taxon>Bacteria</taxon>
        <taxon>Pseudomonadati</taxon>
        <taxon>Campylobacterota</taxon>
        <taxon>Epsilonproteobacteria</taxon>
        <taxon>Campylobacterales</taxon>
        <taxon>Helicobacteraceae</taxon>
        <taxon>Helicobacter</taxon>
    </lineage>
</organism>
<evidence type="ECO:0000256" key="1">
    <source>
        <dbReference type="ARBA" id="ARBA00001526"/>
    </source>
</evidence>
<reference evidence="5" key="1">
    <citation type="submission" date="2019-07" db="EMBL/GenBank/DDBJ databases">
        <title>Helicobacter labacensis sp. nov., Helicobacter mehlei sp. nov. and Helicobacter vulpis sp. nov., isolated from gastric mucosa of red fox (Vulpis vulpis).</title>
        <authorList>
            <person name="Kusar D."/>
            <person name="Gruntar I."/>
            <person name="Pate M."/>
            <person name="Zajc U."/>
            <person name="Ocepek M."/>
        </authorList>
    </citation>
    <scope>NUCLEOTIDE SEQUENCE [LARGE SCALE GENOMIC DNA]</scope>
    <source>
        <strain evidence="5">L8b</strain>
    </source>
</reference>
<dbReference type="Gene3D" id="1.25.40.10">
    <property type="entry name" value="Tetratricopeptide repeat domain"/>
    <property type="match status" value="1"/>
</dbReference>
<evidence type="ECO:0000256" key="4">
    <source>
        <dbReference type="ARBA" id="ARBA00023251"/>
    </source>
</evidence>
<keyword evidence="4" id="KW-0046">Antibiotic resistance</keyword>
<evidence type="ECO:0000313" key="6">
    <source>
        <dbReference type="Proteomes" id="UP000319322"/>
    </source>
</evidence>
<protein>
    <recommendedName>
        <fullName evidence="2">beta-lactamase</fullName>
        <ecNumber evidence="2">3.5.2.6</ecNumber>
    </recommendedName>
</protein>
<dbReference type="Pfam" id="PF08238">
    <property type="entry name" value="Sel1"/>
    <property type="match status" value="1"/>
</dbReference>
<proteinExistence type="predicted"/>
<dbReference type="GO" id="GO:0046677">
    <property type="term" value="P:response to antibiotic"/>
    <property type="evidence" value="ECO:0007669"/>
    <property type="project" value="UniProtKB-KW"/>
</dbReference>
<dbReference type="InterPro" id="IPR011990">
    <property type="entry name" value="TPR-like_helical_dom_sf"/>
</dbReference>
<dbReference type="EC" id="3.5.2.6" evidence="2"/>
<comment type="catalytic activity">
    <reaction evidence="1">
        <text>a beta-lactam + H2O = a substituted beta-amino acid</text>
        <dbReference type="Rhea" id="RHEA:20401"/>
        <dbReference type="ChEBI" id="CHEBI:15377"/>
        <dbReference type="ChEBI" id="CHEBI:35627"/>
        <dbReference type="ChEBI" id="CHEBI:140347"/>
        <dbReference type="EC" id="3.5.2.6"/>
    </reaction>
</comment>
<dbReference type="InterPro" id="IPR006597">
    <property type="entry name" value="Sel1-like"/>
</dbReference>
<evidence type="ECO:0000256" key="3">
    <source>
        <dbReference type="ARBA" id="ARBA00023157"/>
    </source>
</evidence>
<keyword evidence="6" id="KW-1185">Reference proteome</keyword>
<dbReference type="SMART" id="SM00671">
    <property type="entry name" value="SEL1"/>
    <property type="match status" value="1"/>
</dbReference>
<dbReference type="RefSeq" id="WP_120955919.1">
    <property type="nucleotide sequence ID" value="NZ_VKGC01000031.1"/>
</dbReference>
<evidence type="ECO:0000256" key="2">
    <source>
        <dbReference type="ARBA" id="ARBA00012865"/>
    </source>
</evidence>
<dbReference type="GO" id="GO:0008800">
    <property type="term" value="F:beta-lactamase activity"/>
    <property type="evidence" value="ECO:0007669"/>
    <property type="project" value="UniProtKB-EC"/>
</dbReference>
<comment type="caution">
    <text evidence="5">The sequence shown here is derived from an EMBL/GenBank/DDBJ whole genome shotgun (WGS) entry which is preliminary data.</text>
</comment>
<accession>A0A553UIE7</accession>
<dbReference type="SUPFAM" id="SSF81901">
    <property type="entry name" value="HCP-like"/>
    <property type="match status" value="1"/>
</dbReference>
<dbReference type="OrthoDB" id="9772133at2"/>
<evidence type="ECO:0000313" key="5">
    <source>
        <dbReference type="EMBL" id="TSA79980.1"/>
    </source>
</evidence>
<dbReference type="Proteomes" id="UP000319322">
    <property type="component" value="Unassembled WGS sequence"/>
</dbReference>
<gene>
    <name evidence="5" type="ORF">FNE76_07665</name>
</gene>